<comment type="caution">
    <text evidence="2">The sequence shown here is derived from an EMBL/GenBank/DDBJ whole genome shotgun (WGS) entry which is preliminary data.</text>
</comment>
<dbReference type="EMBL" id="JBBPBM010000011">
    <property type="protein sequence ID" value="KAK8563712.1"/>
    <property type="molecule type" value="Genomic_DNA"/>
</dbReference>
<protein>
    <submittedName>
        <fullName evidence="2">Uncharacterized protein</fullName>
    </submittedName>
</protein>
<gene>
    <name evidence="2" type="ORF">V6N12_035853</name>
</gene>
<evidence type="ECO:0000313" key="3">
    <source>
        <dbReference type="Proteomes" id="UP001472677"/>
    </source>
</evidence>
<feature type="region of interest" description="Disordered" evidence="1">
    <location>
        <begin position="85"/>
        <end position="111"/>
    </location>
</feature>
<organism evidence="2 3">
    <name type="scientific">Hibiscus sabdariffa</name>
    <name type="common">roselle</name>
    <dbReference type="NCBI Taxonomy" id="183260"/>
    <lineage>
        <taxon>Eukaryota</taxon>
        <taxon>Viridiplantae</taxon>
        <taxon>Streptophyta</taxon>
        <taxon>Embryophyta</taxon>
        <taxon>Tracheophyta</taxon>
        <taxon>Spermatophyta</taxon>
        <taxon>Magnoliopsida</taxon>
        <taxon>eudicotyledons</taxon>
        <taxon>Gunneridae</taxon>
        <taxon>Pentapetalae</taxon>
        <taxon>rosids</taxon>
        <taxon>malvids</taxon>
        <taxon>Malvales</taxon>
        <taxon>Malvaceae</taxon>
        <taxon>Malvoideae</taxon>
        <taxon>Hibiscus</taxon>
    </lineage>
</organism>
<evidence type="ECO:0000256" key="1">
    <source>
        <dbReference type="SAM" id="MobiDB-lite"/>
    </source>
</evidence>
<name>A0ABR2ENX8_9ROSI</name>
<sequence>MKEMQHEWTFTPITSPVSFFSPPCVKGCGLSARSPESILRITAKSFPNTPSIFRKRRMGAQSLTLPIKIGKMNEETIKGRIRFSSEEKRTEDGLEQVQLPDGSTSKSPACQDDNNIVPNCTTFNTSPPYRLGTKRASLFKSAERQLEFTFAKERLEDDAKSSGLFEDCLHASKMTVSYGLKL</sequence>
<dbReference type="Proteomes" id="UP001472677">
    <property type="component" value="Unassembled WGS sequence"/>
</dbReference>
<reference evidence="2 3" key="1">
    <citation type="journal article" date="2024" name="G3 (Bethesda)">
        <title>Genome assembly of Hibiscus sabdariffa L. provides insights into metabolisms of medicinal natural products.</title>
        <authorList>
            <person name="Kim T."/>
        </authorList>
    </citation>
    <scope>NUCLEOTIDE SEQUENCE [LARGE SCALE GENOMIC DNA]</scope>
    <source>
        <strain evidence="2">TK-2024</strain>
        <tissue evidence="2">Old leaves</tissue>
    </source>
</reference>
<proteinExistence type="predicted"/>
<evidence type="ECO:0000313" key="2">
    <source>
        <dbReference type="EMBL" id="KAK8563712.1"/>
    </source>
</evidence>
<accession>A0ABR2ENX8</accession>
<feature type="compositionally biased region" description="Polar residues" evidence="1">
    <location>
        <begin position="101"/>
        <end position="111"/>
    </location>
</feature>
<keyword evidence="3" id="KW-1185">Reference proteome</keyword>